<dbReference type="SUPFAM" id="SSF82171">
    <property type="entry name" value="DPP6 N-terminal domain-like"/>
    <property type="match status" value="1"/>
</dbReference>
<feature type="region of interest" description="Disordered" evidence="1">
    <location>
        <begin position="1"/>
        <end position="38"/>
    </location>
</feature>
<dbReference type="Gene3D" id="2.120.10.30">
    <property type="entry name" value="TolB, C-terminal domain"/>
    <property type="match status" value="1"/>
</dbReference>
<dbReference type="Proteomes" id="UP001379533">
    <property type="component" value="Chromosome"/>
</dbReference>
<dbReference type="InterPro" id="IPR011042">
    <property type="entry name" value="6-blade_b-propeller_TolB-like"/>
</dbReference>
<keyword evidence="3" id="KW-1185">Reference proteome</keyword>
<evidence type="ECO:0000256" key="1">
    <source>
        <dbReference type="SAM" id="MobiDB-lite"/>
    </source>
</evidence>
<accession>A0ABZ2KBS6</accession>
<dbReference type="RefSeq" id="WP_394845388.1">
    <property type="nucleotide sequence ID" value="NZ_CP089982.1"/>
</dbReference>
<proteinExistence type="predicted"/>
<sequence length="300" mass="32766">MEDFSLDRADSQVPDSDVPDAGDRPDTGPCGYDKPFRSPPVPVDLGAAGTNWGGWLSPDESRIYFASYRDGGTKLYFATRDGGRGSFASTVAPLGCCNTRPNETTPTLTDDRRLMVFAGGVSTQERYDLFITQWVDASNDFADATALQQLNISGTVDEWAPFLASGGRKLWFSSNRSGEYDIYVANLAADGGVQNSALVQGISVSGAHDDNPVLSANGQNLYFSSTRNGANVAVWVAHRNNVSDDHKSWGAPILAGVPDMALQDQERPVWISPDECRLYYMVQHQGDDKYRQLYMVERGP</sequence>
<dbReference type="Pfam" id="PF07676">
    <property type="entry name" value="PD40"/>
    <property type="match status" value="3"/>
</dbReference>
<gene>
    <name evidence="2" type="ORF">LZC95_51205</name>
</gene>
<reference evidence="2 3" key="1">
    <citation type="submission" date="2021-12" db="EMBL/GenBank/DDBJ databases">
        <title>Discovery of the Pendulisporaceae a myxobacterial family with distinct sporulation behavior and unique specialized metabolism.</title>
        <authorList>
            <person name="Garcia R."/>
            <person name="Popoff A."/>
            <person name="Bader C.D."/>
            <person name="Loehr J."/>
            <person name="Walesch S."/>
            <person name="Walt C."/>
            <person name="Boldt J."/>
            <person name="Bunk B."/>
            <person name="Haeckl F.J.F.P.J."/>
            <person name="Gunesch A.P."/>
            <person name="Birkelbach J."/>
            <person name="Nuebel U."/>
            <person name="Pietschmann T."/>
            <person name="Bach T."/>
            <person name="Mueller R."/>
        </authorList>
    </citation>
    <scope>NUCLEOTIDE SEQUENCE [LARGE SCALE GENOMIC DNA]</scope>
    <source>
        <strain evidence="2 3">MSr12523</strain>
    </source>
</reference>
<feature type="compositionally biased region" description="Basic and acidic residues" evidence="1">
    <location>
        <begin position="1"/>
        <end position="10"/>
    </location>
</feature>
<evidence type="ECO:0000313" key="3">
    <source>
        <dbReference type="Proteomes" id="UP001379533"/>
    </source>
</evidence>
<protein>
    <submittedName>
        <fullName evidence="2">Uncharacterized protein</fullName>
    </submittedName>
</protein>
<name>A0ABZ2KBS6_9BACT</name>
<dbReference type="EMBL" id="CP089982">
    <property type="protein sequence ID" value="WXA94778.1"/>
    <property type="molecule type" value="Genomic_DNA"/>
</dbReference>
<organism evidence="2 3">
    <name type="scientific">Pendulispora brunnea</name>
    <dbReference type="NCBI Taxonomy" id="2905690"/>
    <lineage>
        <taxon>Bacteria</taxon>
        <taxon>Pseudomonadati</taxon>
        <taxon>Myxococcota</taxon>
        <taxon>Myxococcia</taxon>
        <taxon>Myxococcales</taxon>
        <taxon>Sorangiineae</taxon>
        <taxon>Pendulisporaceae</taxon>
        <taxon>Pendulispora</taxon>
    </lineage>
</organism>
<evidence type="ECO:0000313" key="2">
    <source>
        <dbReference type="EMBL" id="WXA94778.1"/>
    </source>
</evidence>
<dbReference type="InterPro" id="IPR011659">
    <property type="entry name" value="WD40"/>
</dbReference>